<evidence type="ECO:0000256" key="2">
    <source>
        <dbReference type="ARBA" id="ARBA00022679"/>
    </source>
</evidence>
<reference evidence="6 7" key="1">
    <citation type="journal article" date="2016" name="Nat. Commun.">
        <title>Ectomycorrhizal ecology is imprinted in the genome of the dominant symbiotic fungus Cenococcum geophilum.</title>
        <authorList>
            <consortium name="DOE Joint Genome Institute"/>
            <person name="Peter M."/>
            <person name="Kohler A."/>
            <person name="Ohm R.A."/>
            <person name="Kuo A."/>
            <person name="Krutzmann J."/>
            <person name="Morin E."/>
            <person name="Arend M."/>
            <person name="Barry K.W."/>
            <person name="Binder M."/>
            <person name="Choi C."/>
            <person name="Clum A."/>
            <person name="Copeland A."/>
            <person name="Grisel N."/>
            <person name="Haridas S."/>
            <person name="Kipfer T."/>
            <person name="LaButti K."/>
            <person name="Lindquist E."/>
            <person name="Lipzen A."/>
            <person name="Maire R."/>
            <person name="Meier B."/>
            <person name="Mihaltcheva S."/>
            <person name="Molinier V."/>
            <person name="Murat C."/>
            <person name="Poggeler S."/>
            <person name="Quandt C.A."/>
            <person name="Sperisen C."/>
            <person name="Tritt A."/>
            <person name="Tisserant E."/>
            <person name="Crous P.W."/>
            <person name="Henrissat B."/>
            <person name="Nehls U."/>
            <person name="Egli S."/>
            <person name="Spatafora J.W."/>
            <person name="Grigoriev I.V."/>
            <person name="Martin F.M."/>
        </authorList>
    </citation>
    <scope>NUCLEOTIDE SEQUENCE [LARGE SCALE GENOMIC DNA]</scope>
    <source>
        <strain evidence="6 7">CBS 207.34</strain>
    </source>
</reference>
<evidence type="ECO:0000256" key="4">
    <source>
        <dbReference type="ARBA" id="ARBA00023027"/>
    </source>
</evidence>
<proteinExistence type="predicted"/>
<protein>
    <recommendedName>
        <fullName evidence="5">PARP catalytic domain-containing protein</fullName>
    </recommendedName>
</protein>
<keyword evidence="7" id="KW-1185">Reference proteome</keyword>
<evidence type="ECO:0000313" key="7">
    <source>
        <dbReference type="Proteomes" id="UP000250140"/>
    </source>
</evidence>
<dbReference type="GO" id="GO:0016779">
    <property type="term" value="F:nucleotidyltransferase activity"/>
    <property type="evidence" value="ECO:0007669"/>
    <property type="project" value="UniProtKB-KW"/>
</dbReference>
<dbReference type="InterPro" id="IPR051838">
    <property type="entry name" value="ARTD_PARP"/>
</dbReference>
<evidence type="ECO:0000313" key="6">
    <source>
        <dbReference type="EMBL" id="OCL07845.1"/>
    </source>
</evidence>
<keyword evidence="1" id="KW-0328">Glycosyltransferase</keyword>
<dbReference type="PANTHER" id="PTHR21328">
    <property type="entry name" value="POLY ADP-RIBOSE POLYMERASE FAMILY, MEMBER PARP"/>
    <property type="match status" value="1"/>
</dbReference>
<accession>A0A8E2F031</accession>
<name>A0A8E2F031_9PEZI</name>
<feature type="domain" description="PARP catalytic" evidence="5">
    <location>
        <begin position="1124"/>
        <end position="1188"/>
    </location>
</feature>
<dbReference type="OrthoDB" id="109543at2759"/>
<keyword evidence="3" id="KW-0548">Nucleotidyltransferase</keyword>
<dbReference type="SUPFAM" id="SSF56399">
    <property type="entry name" value="ADP-ribosylation"/>
    <property type="match status" value="1"/>
</dbReference>
<dbReference type="EMBL" id="KV749776">
    <property type="protein sequence ID" value="OCL07845.1"/>
    <property type="molecule type" value="Genomic_DNA"/>
</dbReference>
<dbReference type="InterPro" id="IPR012317">
    <property type="entry name" value="Poly(ADP-ribose)pol_cat_dom"/>
</dbReference>
<dbReference type="GO" id="GO:0003950">
    <property type="term" value="F:NAD+ poly-ADP-ribosyltransferase activity"/>
    <property type="evidence" value="ECO:0007669"/>
    <property type="project" value="InterPro"/>
</dbReference>
<gene>
    <name evidence="6" type="ORF">AOQ84DRAFT_222508</name>
</gene>
<dbReference type="Gene3D" id="3.90.228.10">
    <property type="match status" value="1"/>
</dbReference>
<dbReference type="Proteomes" id="UP000250140">
    <property type="component" value="Unassembled WGS sequence"/>
</dbReference>
<dbReference type="Pfam" id="PF00644">
    <property type="entry name" value="PARP"/>
    <property type="match status" value="1"/>
</dbReference>
<evidence type="ECO:0000256" key="1">
    <source>
        <dbReference type="ARBA" id="ARBA00022676"/>
    </source>
</evidence>
<keyword evidence="2" id="KW-0808">Transferase</keyword>
<keyword evidence="4" id="KW-0520">NAD</keyword>
<evidence type="ECO:0000256" key="3">
    <source>
        <dbReference type="ARBA" id="ARBA00022695"/>
    </source>
</evidence>
<sequence length="1431" mass="157994">MDLYLKKKGKLTLEERDHKLLALIRSHDRKDIAIAACAHAMSPRAVRAALNVDLNVSPISYHGLYYYLQAVVAANHCDPTVVTDLEAQWARALMPYSKPEIAAPSSYLEGVIRILMAGQLNGLEKAPEFHTLARRACTDLAAKLEGLKLKNQWVAAYTTASWLSSCLRLPMNPEIKKLLDAEFPDWNAWAAWQPNLNRLRLLEGLPSERRAVLPDILSLEGPDFLQSRQATLCDGLIAQNSDVPISTIHVRCLAIEVKPGTTSELQNMLDLLLGALETACQAGNEFMALFVQLCIRTTVDREALQIMEGVRRIANPLVTAAVLRLHAERETLGSKQAEALVRIFPALDDARGEFLLSTIGSYLLQGTQNCVHEMTDALLKQLNDGRPAVDTQLKLQAFGKALQETSWIQPLLETALRVLLYNWPSLETIKSLQSIRAAAQSTNSGTSTFSLTSIIDTYCIDRLIRRGAIDLPSARLIDALLHLWHQTSDPDRRAIALLVARGEGINLDLRCRCLKQLPLLPGSFVRKLQRVMENYTKEGDASCIELARLLATTTFTEVVNCWRPVLYCMIQQRTETLVDYVLPNLTAQAWLRLLSDLSTIFGDLMPSFLPSSPEILQSGLQVWGQQLTEYIPTITRLETSLGPGPALKCILLGGEGLWIEDLIQILDLLTIHHGQPYERIMQTIAGLLSHDGSNAKEIREALSLITPTSTKGVDACARCLEMYQKASKIVSGALVTGWIYASGMTERDGAALKALARVLNLQVEEDGNLPVAKLEAAADHLDFQAREILVEARRLESLRMALKSKDPKGTFALMASLGIEDSRSPLDGELENLPPELTKLIEKYGEGEVEMSFPLSHLTGLQRTAMGIGTAQKLFMRLVISDYTSQGEMPPAFCIHLANELNVPGNGEEHCYWPVFKDSSEPDVPHCGRGSRITWQLSRIVSRHLRKGFTSLADVHRFVAAKINDLVKSCLVCGAKHSSRGPRLRRPTVCQSAACSMLWNRVALDVRLTEIRTDPGVVDLLLTGIFAAAQANRLDLLPGCPVGSTPTIVQVLNNLPAMSVLQATNDISAALTNVGPAALHLLTWACSSYRGFLASTSGTLHIPSLPGAQQFILANAAPEHEAAFTSKVGRQGTSVLFHGTSIDRLPCILSQGLRVCSGTALQRTGAAHGNGIYMATEPLTSFSYAPSITSWRASTFHNMRLLLGVELVGRGNSVAGGIHVIKDPGVLMCSRSFKRFLEGREISDISLNFNREDACEAFELFHHFVHEDNIRFGQGKLIDTQKLDCLVDAYILGENLEAAGFMDVIMDELLRMLTPQNPPYKAVTKVFQSSRPQSLLRMMLIELTASGPADCLKVENLNEYPAQFIALVMINRLSVENGNLSLPYFEEMPTAVEELGACRYHEHIRQQEKCYRKDLTNIDELYELTQQEALL</sequence>
<organism evidence="6 7">
    <name type="scientific">Glonium stellatum</name>
    <dbReference type="NCBI Taxonomy" id="574774"/>
    <lineage>
        <taxon>Eukaryota</taxon>
        <taxon>Fungi</taxon>
        <taxon>Dikarya</taxon>
        <taxon>Ascomycota</taxon>
        <taxon>Pezizomycotina</taxon>
        <taxon>Dothideomycetes</taxon>
        <taxon>Pleosporomycetidae</taxon>
        <taxon>Gloniales</taxon>
        <taxon>Gloniaceae</taxon>
        <taxon>Glonium</taxon>
    </lineage>
</organism>
<evidence type="ECO:0000259" key="5">
    <source>
        <dbReference type="Pfam" id="PF00644"/>
    </source>
</evidence>